<proteinExistence type="predicted"/>
<comment type="caution">
    <text evidence="3">The sequence shown here is derived from an EMBL/GenBank/DDBJ whole genome shotgun (WGS) entry which is preliminary data.</text>
</comment>
<feature type="signal peptide" evidence="2">
    <location>
        <begin position="1"/>
        <end position="23"/>
    </location>
</feature>
<feature type="chain" id="PRO_5036965605" evidence="2">
    <location>
        <begin position="24"/>
        <end position="191"/>
    </location>
</feature>
<keyword evidence="4" id="KW-1185">Reference proteome</keyword>
<reference evidence="3" key="3">
    <citation type="submission" date="2021-06" db="EMBL/GenBank/DDBJ databases">
        <title>Chromosome-level genome assembly for S. haematobium.</title>
        <authorList>
            <person name="Stroehlein A.J."/>
        </authorList>
    </citation>
    <scope>NUCLEOTIDE SEQUENCE</scope>
</reference>
<dbReference type="KEGG" id="shx:MS3_00011016"/>
<reference evidence="3" key="4">
    <citation type="journal article" date="2022" name="PLoS Pathog.">
        <title>Chromosome-level genome of Schistosoma haematobium underpins genome-wide explorations of molecular variation.</title>
        <authorList>
            <person name="Stroehlein A.J."/>
            <person name="Korhonen P.K."/>
            <person name="Lee V.V."/>
            <person name="Ralph S.A."/>
            <person name="Mentink-Kane M."/>
            <person name="You H."/>
            <person name="McManus D.P."/>
            <person name="Tchuente L.T."/>
            <person name="Stothard J.R."/>
            <person name="Kaur P."/>
            <person name="Dudchenko O."/>
            <person name="Aiden E.L."/>
            <person name="Yang B."/>
            <person name="Yang H."/>
            <person name="Emery A.M."/>
            <person name="Webster B.L."/>
            <person name="Brindley P.J."/>
            <person name="Rollinson D."/>
            <person name="Chang B.C.H."/>
            <person name="Gasser R.B."/>
            <person name="Young N.D."/>
        </authorList>
    </citation>
    <scope>NUCLEOTIDE SEQUENCE</scope>
</reference>
<dbReference type="CTD" id="24591571"/>
<organism evidence="3 4">
    <name type="scientific">Schistosoma haematobium</name>
    <name type="common">Blood fluke</name>
    <dbReference type="NCBI Taxonomy" id="6185"/>
    <lineage>
        <taxon>Eukaryota</taxon>
        <taxon>Metazoa</taxon>
        <taxon>Spiralia</taxon>
        <taxon>Lophotrochozoa</taxon>
        <taxon>Platyhelminthes</taxon>
        <taxon>Trematoda</taxon>
        <taxon>Digenea</taxon>
        <taxon>Strigeidida</taxon>
        <taxon>Schistosomatoidea</taxon>
        <taxon>Schistosomatidae</taxon>
        <taxon>Schistosoma</taxon>
    </lineage>
</organism>
<accession>A0A922IJQ8</accession>
<keyword evidence="2" id="KW-0732">Signal</keyword>
<dbReference type="RefSeq" id="XP_035585814.2">
    <property type="nucleotide sequence ID" value="XM_035732815.2"/>
</dbReference>
<reference evidence="3" key="2">
    <citation type="journal article" date="2019" name="Gigascience">
        <title>High-quality Schistosoma haematobium genome achieved by single-molecule and long-range sequencing.</title>
        <authorList>
            <person name="Stroehlein A.J."/>
            <person name="Korhonen P.K."/>
            <person name="Chong T.M."/>
            <person name="Lim Y.L."/>
            <person name="Chan K.G."/>
            <person name="Webster B."/>
            <person name="Rollinson D."/>
            <person name="Brindley P.J."/>
            <person name="Gasser R.B."/>
            <person name="Young N.D."/>
        </authorList>
    </citation>
    <scope>NUCLEOTIDE SEQUENCE</scope>
</reference>
<evidence type="ECO:0000256" key="2">
    <source>
        <dbReference type="SAM" id="SignalP"/>
    </source>
</evidence>
<protein>
    <submittedName>
        <fullName evidence="3">Uncharacterized protein</fullName>
    </submittedName>
</protein>
<gene>
    <name evidence="3" type="ORF">MS3_00011016</name>
</gene>
<sequence>MRYIKMLIMMLMVHIAMIQFVESAVDTFNGEKKSEKENEGMDPTDLKEEKDGAFYANAPKIGPEVDDHRPNPDDPRLRIQPPSGVGIPQPPVPHDRLPKTGGLPHLPYLAVVVRILAAFHNLPCLTIVFRKLAAFPTSRISRSSSENWRHSSTSRISRSSRKCVRYILNLLMLTANVKRVNEHSVYLKFTS</sequence>
<evidence type="ECO:0000256" key="1">
    <source>
        <dbReference type="SAM" id="MobiDB-lite"/>
    </source>
</evidence>
<feature type="compositionally biased region" description="Basic and acidic residues" evidence="1">
    <location>
        <begin position="31"/>
        <end position="52"/>
    </location>
</feature>
<name>A0A922IJQ8_SCHHA</name>
<dbReference type="AlphaFoldDB" id="A0A922IJQ8"/>
<dbReference type="EMBL" id="AMPZ03000006">
    <property type="protein sequence ID" value="KAH9581037.1"/>
    <property type="molecule type" value="Genomic_DNA"/>
</dbReference>
<dbReference type="GeneID" id="24591571"/>
<evidence type="ECO:0000313" key="3">
    <source>
        <dbReference type="EMBL" id="KAH9581037.1"/>
    </source>
</evidence>
<reference evidence="3" key="1">
    <citation type="journal article" date="2012" name="Nat. Genet.">
        <title>Whole-genome sequence of Schistosoma haematobium.</title>
        <authorList>
            <person name="Young N.D."/>
            <person name="Jex A.R."/>
            <person name="Li B."/>
            <person name="Liu S."/>
            <person name="Yang L."/>
            <person name="Xiong Z."/>
            <person name="Li Y."/>
            <person name="Cantacessi C."/>
            <person name="Hall R.S."/>
            <person name="Xu X."/>
            <person name="Chen F."/>
            <person name="Wu X."/>
            <person name="Zerlotini A."/>
            <person name="Oliveira G."/>
            <person name="Hofmann A."/>
            <person name="Zhang G."/>
            <person name="Fang X."/>
            <person name="Kang Y."/>
            <person name="Campbell B.E."/>
            <person name="Loukas A."/>
            <person name="Ranganathan S."/>
            <person name="Rollinson D."/>
            <person name="Rinaldi G."/>
            <person name="Brindley P.J."/>
            <person name="Yang H."/>
            <person name="Wang J."/>
            <person name="Wang J."/>
            <person name="Gasser R.B."/>
        </authorList>
    </citation>
    <scope>NUCLEOTIDE SEQUENCE</scope>
</reference>
<evidence type="ECO:0000313" key="4">
    <source>
        <dbReference type="Proteomes" id="UP000471633"/>
    </source>
</evidence>
<feature type="region of interest" description="Disordered" evidence="1">
    <location>
        <begin position="31"/>
        <end position="91"/>
    </location>
</feature>
<dbReference type="Proteomes" id="UP000471633">
    <property type="component" value="Unassembled WGS sequence"/>
</dbReference>
<feature type="compositionally biased region" description="Basic and acidic residues" evidence="1">
    <location>
        <begin position="63"/>
        <end position="77"/>
    </location>
</feature>